<comment type="caution">
    <text evidence="1">The sequence shown here is derived from an EMBL/GenBank/DDBJ whole genome shotgun (WGS) entry which is preliminary data.</text>
</comment>
<dbReference type="SMART" id="SM00248">
    <property type="entry name" value="ANK"/>
    <property type="match status" value="4"/>
</dbReference>
<accession>A0ABR2GTW8</accession>
<evidence type="ECO:0000313" key="1">
    <source>
        <dbReference type="EMBL" id="KAK8837370.1"/>
    </source>
</evidence>
<sequence>MKEDLKEGSEMLLENKNLKYSAENCISPIYIALYCKNYKLVLRFIKEPQLDINAPIDKEQSLFTTLFKQKLNKSHYGGIDINKFVLFVNKAIDELMRQSDLKIFGNYEYSHISIHDSMSKKTKYYDWMNSFSDYIQSIFEYLMSSSEDEIINKNKEKAIDDNKIALACFAAKYLDESILGQFLDDYKIDINSVEENTILYIFFLNEATILMSSVLNFKSDTLNFILTKYKDTIDVNHKTSENVAAIHLLCIHDNISESLIRKGEKKLLEMENLDFNVRNNDSYTPIQLAILNDYYDVIFELLNKPQVDVNVLDDQNNNLLHLCFLDNSIYRHCCYSTTFLKVLSALIDREIDIMAVNKSVFIFFLYLGLPLKRQLILL</sequence>
<dbReference type="InterPro" id="IPR002110">
    <property type="entry name" value="Ankyrin_rpt"/>
</dbReference>
<name>A0ABR2GTW8_9EUKA</name>
<proteinExistence type="predicted"/>
<organism evidence="1 2">
    <name type="scientific">Tritrichomonas musculus</name>
    <dbReference type="NCBI Taxonomy" id="1915356"/>
    <lineage>
        <taxon>Eukaryota</taxon>
        <taxon>Metamonada</taxon>
        <taxon>Parabasalia</taxon>
        <taxon>Tritrichomonadida</taxon>
        <taxon>Tritrichomonadidae</taxon>
        <taxon>Tritrichomonas</taxon>
    </lineage>
</organism>
<reference evidence="1 2" key="1">
    <citation type="submission" date="2024-04" db="EMBL/GenBank/DDBJ databases">
        <title>Tritrichomonas musculus Genome.</title>
        <authorList>
            <person name="Alves-Ferreira E."/>
            <person name="Grigg M."/>
            <person name="Lorenzi H."/>
            <person name="Galac M."/>
        </authorList>
    </citation>
    <scope>NUCLEOTIDE SEQUENCE [LARGE SCALE GENOMIC DNA]</scope>
    <source>
        <strain evidence="1 2">EAF2021</strain>
    </source>
</reference>
<protein>
    <recommendedName>
        <fullName evidence="3">DUF3447 domain-containing protein</fullName>
    </recommendedName>
</protein>
<gene>
    <name evidence="1" type="ORF">M9Y10_036803</name>
</gene>
<dbReference type="Proteomes" id="UP001470230">
    <property type="component" value="Unassembled WGS sequence"/>
</dbReference>
<keyword evidence="2" id="KW-1185">Reference proteome</keyword>
<evidence type="ECO:0008006" key="3">
    <source>
        <dbReference type="Google" id="ProtNLM"/>
    </source>
</evidence>
<dbReference type="EMBL" id="JAPFFF010000060">
    <property type="protein sequence ID" value="KAK8837370.1"/>
    <property type="molecule type" value="Genomic_DNA"/>
</dbReference>
<dbReference type="InterPro" id="IPR036770">
    <property type="entry name" value="Ankyrin_rpt-contain_sf"/>
</dbReference>
<evidence type="ECO:0000313" key="2">
    <source>
        <dbReference type="Proteomes" id="UP001470230"/>
    </source>
</evidence>
<dbReference type="SUPFAM" id="SSF48403">
    <property type="entry name" value="Ankyrin repeat"/>
    <property type="match status" value="1"/>
</dbReference>
<dbReference type="Gene3D" id="1.25.40.20">
    <property type="entry name" value="Ankyrin repeat-containing domain"/>
    <property type="match status" value="1"/>
</dbReference>